<dbReference type="RefSeq" id="XP_021772133.1">
    <property type="nucleotide sequence ID" value="XM_021916441.1"/>
</dbReference>
<evidence type="ECO:0000313" key="4">
    <source>
        <dbReference type="EnsemblPlants" id="AUR62000165-RA:cds"/>
    </source>
</evidence>
<feature type="region of interest" description="Disordered" evidence="2">
    <location>
        <begin position="1"/>
        <end position="21"/>
    </location>
</feature>
<name>A0A803KMA9_CHEQI</name>
<dbReference type="GO" id="GO:0005634">
    <property type="term" value="C:nucleus"/>
    <property type="evidence" value="ECO:0007669"/>
    <property type="project" value="EnsemblPlants"/>
</dbReference>
<dbReference type="AlphaFoldDB" id="A0A803KMA9"/>
<evidence type="ECO:0000256" key="2">
    <source>
        <dbReference type="SAM" id="MobiDB-lite"/>
    </source>
</evidence>
<dbReference type="PANTHER" id="PTHR13452">
    <property type="entry name" value="THUMP DOMAIN CONTAINING PROTEIN 1-RELATED"/>
    <property type="match status" value="1"/>
</dbReference>
<evidence type="ECO:0000313" key="5">
    <source>
        <dbReference type="Proteomes" id="UP000596660"/>
    </source>
</evidence>
<feature type="domain" description="THUMP" evidence="3">
    <location>
        <begin position="248"/>
        <end position="354"/>
    </location>
</feature>
<dbReference type="GO" id="GO:0003723">
    <property type="term" value="F:RNA binding"/>
    <property type="evidence" value="ECO:0007669"/>
    <property type="project" value="UniProtKB-UniRule"/>
</dbReference>
<dbReference type="GO" id="GO:0006400">
    <property type="term" value="P:tRNA modification"/>
    <property type="evidence" value="ECO:0007669"/>
    <property type="project" value="InterPro"/>
</dbReference>
<dbReference type="SUPFAM" id="SSF143437">
    <property type="entry name" value="THUMP domain-like"/>
    <property type="match status" value="1"/>
</dbReference>
<dbReference type="PANTHER" id="PTHR13452:SF10">
    <property type="entry name" value="THUMP DOMAIN-CONTAINING PROTEIN 1"/>
    <property type="match status" value="1"/>
</dbReference>
<dbReference type="SMART" id="SM00981">
    <property type="entry name" value="THUMP"/>
    <property type="match status" value="1"/>
</dbReference>
<dbReference type="FunFam" id="3.30.2300.10:FF:000001">
    <property type="entry name" value="THUMP domain-containing protein 1"/>
    <property type="match status" value="1"/>
</dbReference>
<dbReference type="KEGG" id="cqi:110736265"/>
<feature type="compositionally biased region" description="Basic and acidic residues" evidence="2">
    <location>
        <begin position="157"/>
        <end position="182"/>
    </location>
</feature>
<dbReference type="InterPro" id="IPR040183">
    <property type="entry name" value="THUMPD1-like"/>
</dbReference>
<dbReference type="Gene3D" id="3.30.2300.10">
    <property type="entry name" value="THUMP superfamily"/>
    <property type="match status" value="1"/>
</dbReference>
<feature type="compositionally biased region" description="Acidic residues" evidence="2">
    <location>
        <begin position="101"/>
        <end position="111"/>
    </location>
</feature>
<proteinExistence type="predicted"/>
<dbReference type="InterPro" id="IPR004114">
    <property type="entry name" value="THUMP_dom"/>
</dbReference>
<reference evidence="4" key="1">
    <citation type="journal article" date="2017" name="Nature">
        <title>The genome of Chenopodium quinoa.</title>
        <authorList>
            <person name="Jarvis D.E."/>
            <person name="Ho Y.S."/>
            <person name="Lightfoot D.J."/>
            <person name="Schmoeckel S.M."/>
            <person name="Li B."/>
            <person name="Borm T.J.A."/>
            <person name="Ohyanagi H."/>
            <person name="Mineta K."/>
            <person name="Michell C.T."/>
            <person name="Saber N."/>
            <person name="Kharbatia N.M."/>
            <person name="Rupper R.R."/>
            <person name="Sharp A.R."/>
            <person name="Dally N."/>
            <person name="Boughton B.A."/>
            <person name="Woo Y.H."/>
            <person name="Gao G."/>
            <person name="Schijlen E.G.W.M."/>
            <person name="Guo X."/>
            <person name="Momin A.A."/>
            <person name="Negrao S."/>
            <person name="Al-Babili S."/>
            <person name="Gehring C."/>
            <person name="Roessner U."/>
            <person name="Jung C."/>
            <person name="Murphy K."/>
            <person name="Arold S.T."/>
            <person name="Gojobori T."/>
            <person name="van der Linden C.G."/>
            <person name="van Loo E.N."/>
            <person name="Jellen E.N."/>
            <person name="Maughan P.J."/>
            <person name="Tester M."/>
        </authorList>
    </citation>
    <scope>NUCLEOTIDE SEQUENCE [LARGE SCALE GENOMIC DNA]</scope>
    <source>
        <strain evidence="4">cv. PI 614886</strain>
    </source>
</reference>
<keyword evidence="5" id="KW-1185">Reference proteome</keyword>
<evidence type="ECO:0000256" key="1">
    <source>
        <dbReference type="PROSITE-ProRule" id="PRU00529"/>
    </source>
</evidence>
<accession>A0A803KMA9</accession>
<dbReference type="OMA" id="DHQKKDD"/>
<sequence length="369" mass="41000">MASENQPKTANTNDPKKRKRCYLPHNKAVKKKGPSPLRPGIQGFFITCDGGREHQASQEAINVIDTILEELIDGKDSKANITVLPEKPANKKIKFSYSDSSDNEEDVDENGAENQSEKVAEVLANNGSTLEENTDPAKKDDKLHEVGSGQVAGSCEEVDKQADDKSKENEEPIKKKQCSDTKKLESINHSAELSVDKLIEAELKELGDKSKRRFSKIDTGCNGVVFVLMRRRDGDPSPGELVQHMMESASATKKHMSRFLLRVLPVELSCYASEEEISRAIKPVIEQYFPVNAEAPIKFAVQYDARANSGIERMKIIDAVAKAVPEPHKVDLKNPEKTIIVQIVKTVCLIGVVEKYKELAKFNLRQLTS</sequence>
<dbReference type="Pfam" id="PF02926">
    <property type="entry name" value="THUMP"/>
    <property type="match status" value="1"/>
</dbReference>
<dbReference type="CDD" id="cd11717">
    <property type="entry name" value="THUMP_THUMPD1_like"/>
    <property type="match status" value="1"/>
</dbReference>
<feature type="region of interest" description="Disordered" evidence="2">
    <location>
        <begin position="86"/>
        <end position="182"/>
    </location>
</feature>
<dbReference type="Proteomes" id="UP000596660">
    <property type="component" value="Unplaced"/>
</dbReference>
<gene>
    <name evidence="4" type="primary">LOC110736265</name>
</gene>
<dbReference type="Gramene" id="AUR62000165-RA">
    <property type="protein sequence ID" value="AUR62000165-RA:cds"/>
    <property type="gene ID" value="AUR62000165"/>
</dbReference>
<feature type="compositionally biased region" description="Basic and acidic residues" evidence="2">
    <location>
        <begin position="135"/>
        <end position="145"/>
    </location>
</feature>
<evidence type="ECO:0000259" key="3">
    <source>
        <dbReference type="PROSITE" id="PS51165"/>
    </source>
</evidence>
<reference evidence="4" key="2">
    <citation type="submission" date="2021-03" db="UniProtKB">
        <authorList>
            <consortium name="EnsemblPlants"/>
        </authorList>
    </citation>
    <scope>IDENTIFICATION</scope>
</reference>
<keyword evidence="1" id="KW-0694">RNA-binding</keyword>
<organism evidence="4 5">
    <name type="scientific">Chenopodium quinoa</name>
    <name type="common">Quinoa</name>
    <dbReference type="NCBI Taxonomy" id="63459"/>
    <lineage>
        <taxon>Eukaryota</taxon>
        <taxon>Viridiplantae</taxon>
        <taxon>Streptophyta</taxon>
        <taxon>Embryophyta</taxon>
        <taxon>Tracheophyta</taxon>
        <taxon>Spermatophyta</taxon>
        <taxon>Magnoliopsida</taxon>
        <taxon>eudicotyledons</taxon>
        <taxon>Gunneridae</taxon>
        <taxon>Pentapetalae</taxon>
        <taxon>Caryophyllales</taxon>
        <taxon>Chenopodiaceae</taxon>
        <taxon>Chenopodioideae</taxon>
        <taxon>Atripliceae</taxon>
        <taxon>Chenopodium</taxon>
    </lineage>
</organism>
<dbReference type="EnsemblPlants" id="AUR62000165-RA">
    <property type="protein sequence ID" value="AUR62000165-RA:cds"/>
    <property type="gene ID" value="AUR62000165"/>
</dbReference>
<dbReference type="PROSITE" id="PS51165">
    <property type="entry name" value="THUMP"/>
    <property type="match status" value="1"/>
</dbReference>
<dbReference type="GeneID" id="110736265"/>
<protein>
    <recommendedName>
        <fullName evidence="3">THUMP domain-containing protein</fullName>
    </recommendedName>
</protein>
<dbReference type="OrthoDB" id="367221at2759"/>
<feature type="compositionally biased region" description="Polar residues" evidence="2">
    <location>
        <begin position="1"/>
        <end position="13"/>
    </location>
</feature>